<sequence length="167" mass="19129">MMEVKFEVKMTQKVMYNFLMNHTYRSMTGISGVLFGVAALAILGVTYGNVPTWQSGAYLLFGVWFLLYLPVSLYTRAAKQVKLNPAFKKPITYIINEEGVTTMQEDKKAVIAWEDMMKVTETKLSLLAYTGKRYSFVLPKECMGGQYEDVVKMIREHMEPQRVKIKG</sequence>
<proteinExistence type="predicted"/>
<evidence type="ECO:0000313" key="2">
    <source>
        <dbReference type="Proteomes" id="UP000307720"/>
    </source>
</evidence>
<accession>A0AC61QWV4</accession>
<keyword evidence="2" id="KW-1185">Reference proteome</keyword>
<comment type="caution">
    <text evidence="1">The sequence shown here is derived from an EMBL/GenBank/DDBJ whole genome shotgun (WGS) entry which is preliminary data.</text>
</comment>
<dbReference type="Proteomes" id="UP000307720">
    <property type="component" value="Unassembled WGS sequence"/>
</dbReference>
<dbReference type="EMBL" id="SRZB01000033">
    <property type="protein sequence ID" value="TGX97352.1"/>
    <property type="molecule type" value="Genomic_DNA"/>
</dbReference>
<name>A0AC61QWV4_9FIRM</name>
<reference evidence="1" key="1">
    <citation type="submission" date="2019-04" db="EMBL/GenBank/DDBJ databases">
        <title>Microbes associate with the intestines of laboratory mice.</title>
        <authorList>
            <person name="Navarre W."/>
            <person name="Wong E."/>
            <person name="Huang K."/>
            <person name="Tropini C."/>
            <person name="Ng K."/>
            <person name="Yu B."/>
        </authorList>
    </citation>
    <scope>NUCLEOTIDE SEQUENCE</scope>
    <source>
        <strain evidence="1">NM72_1-8</strain>
    </source>
</reference>
<organism evidence="1 2">
    <name type="scientific">Hominisplanchenecus murintestinalis</name>
    <dbReference type="NCBI Taxonomy" id="2941517"/>
    <lineage>
        <taxon>Bacteria</taxon>
        <taxon>Bacillati</taxon>
        <taxon>Bacillota</taxon>
        <taxon>Clostridia</taxon>
        <taxon>Lachnospirales</taxon>
        <taxon>Lachnospiraceae</taxon>
        <taxon>Hominisplanchenecus</taxon>
    </lineage>
</organism>
<protein>
    <submittedName>
        <fullName evidence="1">YcxB family protein</fullName>
    </submittedName>
</protein>
<gene>
    <name evidence="1" type="ORF">E5357_12820</name>
</gene>
<evidence type="ECO:0000313" key="1">
    <source>
        <dbReference type="EMBL" id="TGX97352.1"/>
    </source>
</evidence>